<comment type="caution">
    <text evidence="6">The sequence shown here is derived from an EMBL/GenBank/DDBJ whole genome shotgun (WGS) entry which is preliminary data.</text>
</comment>
<evidence type="ECO:0000256" key="3">
    <source>
        <dbReference type="ARBA" id="ARBA00023004"/>
    </source>
</evidence>
<gene>
    <name evidence="6" type="ORF">LCGC14_3150100</name>
</gene>
<dbReference type="PROSITE" id="PS51918">
    <property type="entry name" value="RADICAL_SAM"/>
    <property type="match status" value="1"/>
</dbReference>
<protein>
    <recommendedName>
        <fullName evidence="5">Radical SAM core domain-containing protein</fullName>
    </recommendedName>
</protein>
<dbReference type="SFLD" id="SFLDG01067">
    <property type="entry name" value="SPASM/twitch_domain_containing"/>
    <property type="match status" value="1"/>
</dbReference>
<dbReference type="GO" id="GO:0046872">
    <property type="term" value="F:metal ion binding"/>
    <property type="evidence" value="ECO:0007669"/>
    <property type="project" value="UniProtKB-KW"/>
</dbReference>
<evidence type="ECO:0000313" key="6">
    <source>
        <dbReference type="EMBL" id="KKK47942.1"/>
    </source>
</evidence>
<dbReference type="SUPFAM" id="SSF102114">
    <property type="entry name" value="Radical SAM enzymes"/>
    <property type="match status" value="1"/>
</dbReference>
<feature type="domain" description="Radical SAM core" evidence="5">
    <location>
        <begin position="27"/>
        <end position="252"/>
    </location>
</feature>
<evidence type="ECO:0000259" key="5">
    <source>
        <dbReference type="PROSITE" id="PS51918"/>
    </source>
</evidence>
<dbReference type="GO" id="GO:0003824">
    <property type="term" value="F:catalytic activity"/>
    <property type="evidence" value="ECO:0007669"/>
    <property type="project" value="InterPro"/>
</dbReference>
<dbReference type="Gene3D" id="3.20.20.70">
    <property type="entry name" value="Aldolase class I"/>
    <property type="match status" value="1"/>
</dbReference>
<dbReference type="EMBL" id="LAZR01069316">
    <property type="protein sequence ID" value="KKK47942.1"/>
    <property type="molecule type" value="Genomic_DNA"/>
</dbReference>
<evidence type="ECO:0000256" key="4">
    <source>
        <dbReference type="ARBA" id="ARBA00023014"/>
    </source>
</evidence>
<dbReference type="PANTHER" id="PTHR11228:SF7">
    <property type="entry name" value="PQQA PEPTIDE CYCLASE"/>
    <property type="match status" value="1"/>
</dbReference>
<organism evidence="6">
    <name type="scientific">marine sediment metagenome</name>
    <dbReference type="NCBI Taxonomy" id="412755"/>
    <lineage>
        <taxon>unclassified sequences</taxon>
        <taxon>metagenomes</taxon>
        <taxon>ecological metagenomes</taxon>
    </lineage>
</organism>
<dbReference type="InterPro" id="IPR013785">
    <property type="entry name" value="Aldolase_TIM"/>
</dbReference>
<sequence length="291" mass="33147">MTDKYGMSSHKLPWHHEKLAEWQQGKRFVPIHIQIGITTGCNIACLGCYGQEIGQTDLKNKYDMPRETVRRLFKDSKDLGIKSITLIGEGENTIHPNFYDIIGYAREINLDLGIATNAVVMRKDKMEDILRSFVWIRNSLWAATREKYEEVQGKDRFNQVVSNVAYQVDVKRRKNLETTIGLQMVVRGENIDHIVPLAKLGRELGVDYFVVKPCADTPGRKFGIPFEELKNIEEKLARAEEYSTDGYSVIIKRDKFQSGDVHPFKTCYGTEFAIAIDARGNVAPCGHLLGY</sequence>
<proteinExistence type="predicted"/>
<reference evidence="6" key="1">
    <citation type="journal article" date="2015" name="Nature">
        <title>Complex archaea that bridge the gap between prokaryotes and eukaryotes.</title>
        <authorList>
            <person name="Spang A."/>
            <person name="Saw J.H."/>
            <person name="Jorgensen S.L."/>
            <person name="Zaremba-Niedzwiedzka K."/>
            <person name="Martijn J."/>
            <person name="Lind A.E."/>
            <person name="van Eijk R."/>
            <person name="Schleper C."/>
            <person name="Guy L."/>
            <person name="Ettema T.J."/>
        </authorList>
    </citation>
    <scope>NUCLEOTIDE SEQUENCE</scope>
</reference>
<feature type="non-terminal residue" evidence="6">
    <location>
        <position position="291"/>
    </location>
</feature>
<dbReference type="InterPro" id="IPR058240">
    <property type="entry name" value="rSAM_sf"/>
</dbReference>
<keyword evidence="1" id="KW-0949">S-adenosyl-L-methionine</keyword>
<name>A0A0F8VUG4_9ZZZZ</name>
<evidence type="ECO:0000256" key="2">
    <source>
        <dbReference type="ARBA" id="ARBA00022723"/>
    </source>
</evidence>
<dbReference type="SFLD" id="SFLDS00029">
    <property type="entry name" value="Radical_SAM"/>
    <property type="match status" value="1"/>
</dbReference>
<evidence type="ECO:0000256" key="1">
    <source>
        <dbReference type="ARBA" id="ARBA00022691"/>
    </source>
</evidence>
<keyword evidence="2" id="KW-0479">Metal-binding</keyword>
<keyword evidence="3" id="KW-0408">Iron</keyword>
<dbReference type="GO" id="GO:0051536">
    <property type="term" value="F:iron-sulfur cluster binding"/>
    <property type="evidence" value="ECO:0007669"/>
    <property type="project" value="UniProtKB-KW"/>
</dbReference>
<dbReference type="InterPro" id="IPR007197">
    <property type="entry name" value="rSAM"/>
</dbReference>
<dbReference type="AlphaFoldDB" id="A0A0F8VUG4"/>
<keyword evidence="4" id="KW-0411">Iron-sulfur</keyword>
<dbReference type="InterPro" id="IPR050377">
    <property type="entry name" value="Radical_SAM_PqqE_MftC-like"/>
</dbReference>
<dbReference type="Pfam" id="PF04055">
    <property type="entry name" value="Radical_SAM"/>
    <property type="match status" value="1"/>
</dbReference>
<accession>A0A0F8VUG4</accession>
<dbReference type="PANTHER" id="PTHR11228">
    <property type="entry name" value="RADICAL SAM DOMAIN PROTEIN"/>
    <property type="match status" value="1"/>
</dbReference>
<dbReference type="CDD" id="cd01335">
    <property type="entry name" value="Radical_SAM"/>
    <property type="match status" value="1"/>
</dbReference>